<dbReference type="RefSeq" id="WP_345724079.1">
    <property type="nucleotide sequence ID" value="NZ_BAABRU010000019.1"/>
</dbReference>
<dbReference type="Pfam" id="PF10502">
    <property type="entry name" value="Peptidase_S26"/>
    <property type="match status" value="1"/>
</dbReference>
<keyword evidence="6" id="KW-0645">Protease</keyword>
<evidence type="ECO:0000256" key="2">
    <source>
        <dbReference type="ARBA" id="ARBA00004401"/>
    </source>
</evidence>
<evidence type="ECO:0000256" key="1">
    <source>
        <dbReference type="ARBA" id="ARBA00000677"/>
    </source>
</evidence>
<dbReference type="InterPro" id="IPR019757">
    <property type="entry name" value="Pept_S26A_signal_pept_1_Lys-AS"/>
</dbReference>
<dbReference type="PROSITE" id="PS00761">
    <property type="entry name" value="SPASE_I_3"/>
    <property type="match status" value="1"/>
</dbReference>
<dbReference type="Gene3D" id="2.10.109.10">
    <property type="entry name" value="Umud Fragment, subunit A"/>
    <property type="match status" value="1"/>
</dbReference>
<comment type="caution">
    <text evidence="8">The sequence shown here is derived from an EMBL/GenBank/DDBJ whole genome shotgun (WGS) entry which is preliminary data.</text>
</comment>
<gene>
    <name evidence="8" type="ORF">Hgul01_04300</name>
</gene>
<comment type="subcellular location">
    <subcellularLocation>
        <location evidence="2">Cell membrane</location>
        <topology evidence="2">Single-pass type II membrane protein</topology>
    </subcellularLocation>
    <subcellularLocation>
        <location evidence="6">Membrane</location>
        <topology evidence="6">Single-pass type II membrane protein</topology>
    </subcellularLocation>
</comment>
<dbReference type="PROSITE" id="PS00760">
    <property type="entry name" value="SPASE_I_2"/>
    <property type="match status" value="1"/>
</dbReference>
<name>A0ABP9X6L0_9CHLR</name>
<comment type="catalytic activity">
    <reaction evidence="1 6">
        <text>Cleavage of hydrophobic, N-terminal signal or leader sequences from secreted and periplasmic proteins.</text>
        <dbReference type="EC" id="3.4.21.89"/>
    </reaction>
</comment>
<evidence type="ECO:0000313" key="9">
    <source>
        <dbReference type="Proteomes" id="UP001428290"/>
    </source>
</evidence>
<sequence>MNDFEQSEVKTTRLALDQTQPLPVTAPSAEEIAWLEQSQVPLPAPPVPTPVPQRPRLRRSWHMVASLILSFLILRSLIQNFQIEGTSMEPTMQTKQYVLVNKAIYAHLDLNAPLRLWPSQAELPKKFLYLLHPPERGDIIVFLAPPAAHDLPDKDYIKRVIGVGGDTIKIREGKVWVNEQQLTEDYIGEVDTLCDTHCELVVPEGHLFVMGDNRPFSSDSRRWGPLPLEYVIGKAWFTYWPKERWASY</sequence>
<evidence type="ECO:0000256" key="6">
    <source>
        <dbReference type="RuleBase" id="RU362042"/>
    </source>
</evidence>
<dbReference type="InterPro" id="IPR036286">
    <property type="entry name" value="LexA/Signal_pep-like_sf"/>
</dbReference>
<keyword evidence="5 6" id="KW-0378">Hydrolase</keyword>
<keyword evidence="9" id="KW-1185">Reference proteome</keyword>
<dbReference type="NCBIfam" id="TIGR02227">
    <property type="entry name" value="sigpep_I_bact"/>
    <property type="match status" value="1"/>
</dbReference>
<dbReference type="InterPro" id="IPR000223">
    <property type="entry name" value="Pept_S26A_signal_pept_1"/>
</dbReference>
<organism evidence="8 9">
    <name type="scientific">Herpetosiphon gulosus</name>
    <dbReference type="NCBI Taxonomy" id="1973496"/>
    <lineage>
        <taxon>Bacteria</taxon>
        <taxon>Bacillati</taxon>
        <taxon>Chloroflexota</taxon>
        <taxon>Chloroflexia</taxon>
        <taxon>Herpetosiphonales</taxon>
        <taxon>Herpetosiphonaceae</taxon>
        <taxon>Herpetosiphon</taxon>
    </lineage>
</organism>
<dbReference type="EMBL" id="BAABRU010000019">
    <property type="protein sequence ID" value="GAA5530481.1"/>
    <property type="molecule type" value="Genomic_DNA"/>
</dbReference>
<proteinExistence type="inferred from homology"/>
<accession>A0ABP9X6L0</accession>
<reference evidence="8 9" key="1">
    <citation type="submission" date="2024-02" db="EMBL/GenBank/DDBJ databases">
        <title>Herpetosiphon gulosus NBRC 112829.</title>
        <authorList>
            <person name="Ichikawa N."/>
            <person name="Katano-Makiyama Y."/>
            <person name="Hidaka K."/>
        </authorList>
    </citation>
    <scope>NUCLEOTIDE SEQUENCE [LARGE SCALE GENOMIC DNA]</scope>
    <source>
        <strain evidence="8 9">NBRC 112829</strain>
    </source>
</reference>
<evidence type="ECO:0000256" key="5">
    <source>
        <dbReference type="ARBA" id="ARBA00022801"/>
    </source>
</evidence>
<dbReference type="Proteomes" id="UP001428290">
    <property type="component" value="Unassembled WGS sequence"/>
</dbReference>
<dbReference type="CDD" id="cd06530">
    <property type="entry name" value="S26_SPase_I"/>
    <property type="match status" value="1"/>
</dbReference>
<dbReference type="PANTHER" id="PTHR43390:SF1">
    <property type="entry name" value="CHLOROPLAST PROCESSING PEPTIDASE"/>
    <property type="match status" value="1"/>
</dbReference>
<dbReference type="PANTHER" id="PTHR43390">
    <property type="entry name" value="SIGNAL PEPTIDASE I"/>
    <property type="match status" value="1"/>
</dbReference>
<dbReference type="InterPro" id="IPR019533">
    <property type="entry name" value="Peptidase_S26"/>
</dbReference>
<comment type="similarity">
    <text evidence="3 6">Belongs to the peptidase S26 family.</text>
</comment>
<evidence type="ECO:0000256" key="3">
    <source>
        <dbReference type="ARBA" id="ARBA00009370"/>
    </source>
</evidence>
<dbReference type="SUPFAM" id="SSF51306">
    <property type="entry name" value="LexA/Signal peptidase"/>
    <property type="match status" value="1"/>
</dbReference>
<dbReference type="InterPro" id="IPR019758">
    <property type="entry name" value="Pept_S26A_signal_pept_1_CS"/>
</dbReference>
<evidence type="ECO:0000259" key="7">
    <source>
        <dbReference type="Pfam" id="PF10502"/>
    </source>
</evidence>
<dbReference type="EC" id="3.4.21.89" evidence="4 6"/>
<dbReference type="PRINTS" id="PR00727">
    <property type="entry name" value="LEADERPTASE"/>
</dbReference>
<protein>
    <recommendedName>
        <fullName evidence="4 6">Signal peptidase I</fullName>
        <ecNumber evidence="4 6">3.4.21.89</ecNumber>
    </recommendedName>
</protein>
<evidence type="ECO:0000256" key="4">
    <source>
        <dbReference type="ARBA" id="ARBA00013208"/>
    </source>
</evidence>
<feature type="domain" description="Peptidase S26" evidence="7">
    <location>
        <begin position="63"/>
        <end position="240"/>
    </location>
</feature>
<evidence type="ECO:0000313" key="8">
    <source>
        <dbReference type="EMBL" id="GAA5530481.1"/>
    </source>
</evidence>